<organism evidence="5">
    <name type="scientific">Dissoconium aciculare CBS 342.82</name>
    <dbReference type="NCBI Taxonomy" id="1314786"/>
    <lineage>
        <taxon>Eukaryota</taxon>
        <taxon>Fungi</taxon>
        <taxon>Dikarya</taxon>
        <taxon>Ascomycota</taxon>
        <taxon>Pezizomycotina</taxon>
        <taxon>Dothideomycetes</taxon>
        <taxon>Dothideomycetidae</taxon>
        <taxon>Mycosphaerellales</taxon>
        <taxon>Dissoconiaceae</taxon>
        <taxon>Dissoconium</taxon>
    </lineage>
</organism>
<feature type="transmembrane region" description="Helical" evidence="2">
    <location>
        <begin position="346"/>
        <end position="365"/>
    </location>
</feature>
<reference evidence="5" key="1">
    <citation type="submission" date="2020-01" db="EMBL/GenBank/DDBJ databases">
        <authorList>
            <consortium name="DOE Joint Genome Institute"/>
            <person name="Haridas S."/>
            <person name="Albert R."/>
            <person name="Binder M."/>
            <person name="Bloem J."/>
            <person name="Labutti K."/>
            <person name="Salamov A."/>
            <person name="Andreopoulos B."/>
            <person name="Baker S.E."/>
            <person name="Barry K."/>
            <person name="Bills G."/>
            <person name="Bluhm B.H."/>
            <person name="Cannon C."/>
            <person name="Castanera R."/>
            <person name="Culley D.E."/>
            <person name="Daum C."/>
            <person name="Ezra D."/>
            <person name="Gonzalez J.B."/>
            <person name="Henrissat B."/>
            <person name="Kuo A."/>
            <person name="Liang C."/>
            <person name="Lipzen A."/>
            <person name="Lutzoni F."/>
            <person name="Magnuson J."/>
            <person name="Mondo S."/>
            <person name="Nolan M."/>
            <person name="Ohm R."/>
            <person name="Pangilinan J."/>
            <person name="Park H.-J."/>
            <person name="Ramirez L."/>
            <person name="Alfaro M."/>
            <person name="Sun H."/>
            <person name="Tritt A."/>
            <person name="Yoshinaga Y."/>
            <person name="Zwiers L.-H."/>
            <person name="Turgeon B.G."/>
            <person name="Goodwin S.B."/>
            <person name="Spatafora J.W."/>
            <person name="Crous P.W."/>
            <person name="Grigoriev I.V."/>
        </authorList>
    </citation>
    <scope>NUCLEOTIDE SEQUENCE</scope>
    <source>
        <strain evidence="5">CBS 342.82</strain>
    </source>
</reference>
<evidence type="ECO:0000256" key="1">
    <source>
        <dbReference type="SAM" id="MobiDB-lite"/>
    </source>
</evidence>
<feature type="region of interest" description="Disordered" evidence="1">
    <location>
        <begin position="282"/>
        <end position="301"/>
    </location>
</feature>
<dbReference type="Proteomes" id="UP000504637">
    <property type="component" value="Unplaced"/>
</dbReference>
<protein>
    <recommendedName>
        <fullName evidence="3">Heterokaryon incompatibility domain-containing protein</fullName>
    </recommendedName>
</protein>
<proteinExistence type="predicted"/>
<evidence type="ECO:0000313" key="4">
    <source>
        <dbReference type="Proteomes" id="UP000504637"/>
    </source>
</evidence>
<reference evidence="5" key="2">
    <citation type="submission" date="2020-04" db="EMBL/GenBank/DDBJ databases">
        <authorList>
            <consortium name="NCBI Genome Project"/>
        </authorList>
    </citation>
    <scope>NUCLEOTIDE SEQUENCE</scope>
    <source>
        <strain evidence="5">CBS 342.82</strain>
    </source>
</reference>
<keyword evidence="2" id="KW-0812">Transmembrane</keyword>
<dbReference type="PANTHER" id="PTHR10622">
    <property type="entry name" value="HET DOMAIN-CONTAINING PROTEIN"/>
    <property type="match status" value="1"/>
</dbReference>
<feature type="domain" description="Heterokaryon incompatibility" evidence="3">
    <location>
        <begin position="30"/>
        <end position="128"/>
    </location>
</feature>
<dbReference type="PANTHER" id="PTHR10622:SF10">
    <property type="entry name" value="HET DOMAIN-CONTAINING PROTEIN"/>
    <property type="match status" value="1"/>
</dbReference>
<evidence type="ECO:0000259" key="3">
    <source>
        <dbReference type="Pfam" id="PF06985"/>
    </source>
</evidence>
<sequence>MSAQRRVPLRVLNVTTESFQEVRNVPGLRYGIISHRWLTQEPTFEQWEKREPRSGTEPQDPTVESPGVQKIKNLCAFIRENFPDIQYMWIDTCCIDKRSAYELMVSIPSMFEWYRSAVVCLAYLSDVDTMPDESMWEDDFRGSAWHTRGWTLQELLAPKMVIFLNNKFRVMGYKGTEADALAQRIACGTGPCLNAPLSRITDIDQRYFGDETALANVDLATVRCWMNGRSTTEEEDMIYCVLGILNVHLNPEYSEGFLKAQDRLLEELRRRSRGHYARLGPTATSLLPASSPSRHGAAPAQSWEMTNTTGAMHRARIKYVEASGKQGDPRSRRCCSRLGKGTRVCVWILFSLLIVGPIAASVVVVKQINDRRAAANSSV</sequence>
<gene>
    <name evidence="5" type="ORF">K489DRAFT_377080</name>
</gene>
<feature type="compositionally biased region" description="Polar residues" evidence="1">
    <location>
        <begin position="282"/>
        <end position="293"/>
    </location>
</feature>
<keyword evidence="2" id="KW-1133">Transmembrane helix</keyword>
<dbReference type="Pfam" id="PF06985">
    <property type="entry name" value="HET"/>
    <property type="match status" value="1"/>
</dbReference>
<dbReference type="InterPro" id="IPR010730">
    <property type="entry name" value="HET"/>
</dbReference>
<evidence type="ECO:0000256" key="2">
    <source>
        <dbReference type="SAM" id="Phobius"/>
    </source>
</evidence>
<dbReference type="GeneID" id="54361876"/>
<reference evidence="5" key="3">
    <citation type="submission" date="2025-08" db="UniProtKB">
        <authorList>
            <consortium name="RefSeq"/>
        </authorList>
    </citation>
    <scope>IDENTIFICATION</scope>
    <source>
        <strain evidence="5">CBS 342.82</strain>
    </source>
</reference>
<keyword evidence="4" id="KW-1185">Reference proteome</keyword>
<feature type="region of interest" description="Disordered" evidence="1">
    <location>
        <begin position="46"/>
        <end position="65"/>
    </location>
</feature>
<dbReference type="AlphaFoldDB" id="A0A6J3MF99"/>
<dbReference type="OrthoDB" id="20872at2759"/>
<name>A0A6J3MF99_9PEZI</name>
<accession>A0A6J3MF99</accession>
<keyword evidence="2" id="KW-0472">Membrane</keyword>
<dbReference type="RefSeq" id="XP_033463686.1">
    <property type="nucleotide sequence ID" value="XM_033604076.1"/>
</dbReference>
<evidence type="ECO:0000313" key="5">
    <source>
        <dbReference type="RefSeq" id="XP_033463686.1"/>
    </source>
</evidence>